<comment type="catalytic activity">
    <reaction evidence="1">
        <text>ATP + protein L-histidine = ADP + protein N-phospho-L-histidine.</text>
        <dbReference type="EC" id="2.7.13.3"/>
    </reaction>
</comment>
<accession>A0ABY4YC94</accession>
<dbReference type="EC" id="2.7.13.3" evidence="2"/>
<dbReference type="InterPro" id="IPR003661">
    <property type="entry name" value="HisK_dim/P_dom"/>
</dbReference>
<dbReference type="SMART" id="SM00086">
    <property type="entry name" value="PAC"/>
    <property type="match status" value="1"/>
</dbReference>
<organism evidence="8 10">
    <name type="scientific">Legionella lytica</name>
    <dbReference type="NCBI Taxonomy" id="96232"/>
    <lineage>
        <taxon>Bacteria</taxon>
        <taxon>Pseudomonadati</taxon>
        <taxon>Pseudomonadota</taxon>
        <taxon>Gammaproteobacteria</taxon>
        <taxon>Legionellales</taxon>
        <taxon>Legionellaceae</taxon>
        <taxon>Legionella</taxon>
    </lineage>
</organism>
<dbReference type="InterPro" id="IPR000700">
    <property type="entry name" value="PAS-assoc_C"/>
</dbReference>
<proteinExistence type="predicted"/>
<feature type="coiled-coil region" evidence="6">
    <location>
        <begin position="138"/>
        <end position="165"/>
    </location>
</feature>
<name>A0ABY4YC94_9GAMM</name>
<dbReference type="InterPro" id="IPR001610">
    <property type="entry name" value="PAC"/>
</dbReference>
<sequence>MDAYSMFLLNLDNVGDFLSKYTEFSDQVYWISSPDFSAIKYISPSYEKIWGRPRQELYHNPELWITFLHPEDAKTHHPIHEMARKIQVEGEKARYEEHYRIIRPDGSIRWILDRGFPLFDTQGTCYGVTGIAVDITEIKQRELELNLAKEAAEAANQAKTEFMENMRHDIRTPLTGIVGFAELLKMESDRGPVEELTKSGISGKPQQLIRF</sequence>
<dbReference type="RefSeq" id="WP_252582474.1">
    <property type="nucleotide sequence ID" value="NZ_CP071528.1"/>
</dbReference>
<geneLocation type="plasmid" evidence="8 10">
    <name>pLlyPCM2298_1</name>
</geneLocation>
<protein>
    <recommendedName>
        <fullName evidence="2">histidine kinase</fullName>
        <ecNumber evidence="2">2.7.13.3</ecNumber>
    </recommendedName>
</protein>
<dbReference type="Proteomes" id="UP001057474">
    <property type="component" value="Plasmid pLlyPCM2298_1"/>
</dbReference>
<evidence type="ECO:0000256" key="3">
    <source>
        <dbReference type="ARBA" id="ARBA00022553"/>
    </source>
</evidence>
<dbReference type="Pfam" id="PF08447">
    <property type="entry name" value="PAS_3"/>
    <property type="match status" value="1"/>
</dbReference>
<evidence type="ECO:0000256" key="4">
    <source>
        <dbReference type="ARBA" id="ARBA00022679"/>
    </source>
</evidence>
<evidence type="ECO:0000256" key="1">
    <source>
        <dbReference type="ARBA" id="ARBA00000085"/>
    </source>
</evidence>
<geneLocation type="plasmid" evidence="9 10">
    <name>pLlyPCM2298_2</name>
</geneLocation>
<evidence type="ECO:0000256" key="6">
    <source>
        <dbReference type="SAM" id="Coils"/>
    </source>
</evidence>
<dbReference type="Gene3D" id="3.30.450.20">
    <property type="entry name" value="PAS domain"/>
    <property type="match status" value="1"/>
</dbReference>
<dbReference type="CDD" id="cd00130">
    <property type="entry name" value="PAS"/>
    <property type="match status" value="1"/>
</dbReference>
<dbReference type="SUPFAM" id="SSF55785">
    <property type="entry name" value="PYP-like sensor domain (PAS domain)"/>
    <property type="match status" value="1"/>
</dbReference>
<dbReference type="Pfam" id="PF00512">
    <property type="entry name" value="HisKA"/>
    <property type="match status" value="1"/>
</dbReference>
<dbReference type="InterPro" id="IPR000014">
    <property type="entry name" value="PAS"/>
</dbReference>
<dbReference type="PANTHER" id="PTHR43304">
    <property type="entry name" value="PHYTOCHROME-LIKE PROTEIN CPH1"/>
    <property type="match status" value="1"/>
</dbReference>
<evidence type="ECO:0000259" key="7">
    <source>
        <dbReference type="PROSITE" id="PS50113"/>
    </source>
</evidence>
<dbReference type="PANTHER" id="PTHR43304:SF1">
    <property type="entry name" value="PAC DOMAIN-CONTAINING PROTEIN"/>
    <property type="match status" value="1"/>
</dbReference>
<feature type="domain" description="PAC" evidence="7">
    <location>
        <begin position="95"/>
        <end position="147"/>
    </location>
</feature>
<dbReference type="EMBL" id="CP071528">
    <property type="protein sequence ID" value="USQ15236.1"/>
    <property type="molecule type" value="Genomic_DNA"/>
</dbReference>
<evidence type="ECO:0000313" key="9">
    <source>
        <dbReference type="EMBL" id="USQ15611.1"/>
    </source>
</evidence>
<dbReference type="InterPro" id="IPR013655">
    <property type="entry name" value="PAS_fold_3"/>
</dbReference>
<dbReference type="Gene3D" id="1.10.287.130">
    <property type="match status" value="1"/>
</dbReference>
<dbReference type="InterPro" id="IPR052162">
    <property type="entry name" value="Sensor_kinase/Photoreceptor"/>
</dbReference>
<dbReference type="SUPFAM" id="SSF47384">
    <property type="entry name" value="Homodimeric domain of signal transducing histidine kinase"/>
    <property type="match status" value="1"/>
</dbReference>
<evidence type="ECO:0000313" key="8">
    <source>
        <dbReference type="EMBL" id="USQ15236.1"/>
    </source>
</evidence>
<keyword evidence="8" id="KW-0614">Plasmid</keyword>
<gene>
    <name evidence="8" type="ORF">J2N86_14825</name>
    <name evidence="9" type="ORF">J2N86_15815</name>
</gene>
<dbReference type="Proteomes" id="UP001057474">
    <property type="component" value="Plasmid pLlyPCM2298_2"/>
</dbReference>
<dbReference type="PROSITE" id="PS50113">
    <property type="entry name" value="PAC"/>
    <property type="match status" value="1"/>
</dbReference>
<keyword evidence="5" id="KW-0418">Kinase</keyword>
<dbReference type="InterPro" id="IPR036097">
    <property type="entry name" value="HisK_dim/P_sf"/>
</dbReference>
<keyword evidence="3" id="KW-0597">Phosphoprotein</keyword>
<dbReference type="EMBL" id="CP071529">
    <property type="protein sequence ID" value="USQ15611.1"/>
    <property type="molecule type" value="Genomic_DNA"/>
</dbReference>
<dbReference type="InterPro" id="IPR035965">
    <property type="entry name" value="PAS-like_dom_sf"/>
</dbReference>
<reference evidence="8" key="1">
    <citation type="submission" date="2021-03" db="EMBL/GenBank/DDBJ databases">
        <title>Legionella lytica PCM 2298.</title>
        <authorList>
            <person name="Koper P."/>
        </authorList>
    </citation>
    <scope>NUCLEOTIDE SEQUENCE</scope>
    <source>
        <strain evidence="8">PCM 2298</strain>
        <plasmid evidence="8">pLlyPCM2298_1</plasmid>
        <plasmid evidence="9">pLlyPCM2298_2</plasmid>
    </source>
</reference>
<keyword evidence="6" id="KW-0175">Coiled coil</keyword>
<evidence type="ECO:0000313" key="10">
    <source>
        <dbReference type="Proteomes" id="UP001057474"/>
    </source>
</evidence>
<evidence type="ECO:0000256" key="5">
    <source>
        <dbReference type="ARBA" id="ARBA00022777"/>
    </source>
</evidence>
<keyword evidence="4" id="KW-0808">Transferase</keyword>
<evidence type="ECO:0000256" key="2">
    <source>
        <dbReference type="ARBA" id="ARBA00012438"/>
    </source>
</evidence>
<dbReference type="CDD" id="cd00082">
    <property type="entry name" value="HisKA"/>
    <property type="match status" value="1"/>
</dbReference>
<dbReference type="NCBIfam" id="TIGR00229">
    <property type="entry name" value="sensory_box"/>
    <property type="match status" value="1"/>
</dbReference>
<keyword evidence="10" id="KW-1185">Reference proteome</keyword>